<feature type="compositionally biased region" description="Basic and acidic residues" evidence="4">
    <location>
        <begin position="215"/>
        <end position="224"/>
    </location>
</feature>
<dbReference type="PRINTS" id="PR00508">
    <property type="entry name" value="S21N4MTFRASE"/>
</dbReference>
<evidence type="ECO:0000256" key="3">
    <source>
        <dbReference type="RuleBase" id="RU362026"/>
    </source>
</evidence>
<dbReference type="GO" id="GO:0008170">
    <property type="term" value="F:N-methyltransferase activity"/>
    <property type="evidence" value="ECO:0007669"/>
    <property type="project" value="InterPro"/>
</dbReference>
<proteinExistence type="inferred from homology"/>
<keyword evidence="7" id="KW-1185">Reference proteome</keyword>
<comment type="similarity">
    <text evidence="3">Belongs to the N(4)/N(6)-methyltransferase family.</text>
</comment>
<evidence type="ECO:0000256" key="1">
    <source>
        <dbReference type="ARBA" id="ARBA00022603"/>
    </source>
</evidence>
<feature type="region of interest" description="Disordered" evidence="4">
    <location>
        <begin position="1"/>
        <end position="38"/>
    </location>
</feature>
<evidence type="ECO:0000256" key="2">
    <source>
        <dbReference type="ARBA" id="ARBA00022679"/>
    </source>
</evidence>
<protein>
    <recommendedName>
        <fullName evidence="3">Type II methyltransferase</fullName>
        <ecNumber evidence="3">2.1.1.113</ecNumber>
    </recommendedName>
    <alternativeName>
        <fullName evidence="3">N-4 cytosine-specific methyltransferase</fullName>
    </alternativeName>
</protein>
<dbReference type="RefSeq" id="WP_342807467.1">
    <property type="nucleotide sequence ID" value="NZ_JAOPJZ010000003.1"/>
</dbReference>
<feature type="region of interest" description="Disordered" evidence="4">
    <location>
        <begin position="214"/>
        <end position="259"/>
    </location>
</feature>
<dbReference type="GO" id="GO:0009307">
    <property type="term" value="P:DNA restriction-modification system"/>
    <property type="evidence" value="ECO:0007669"/>
    <property type="project" value="UniProtKB-KW"/>
</dbReference>
<feature type="domain" description="DNA methylase N-4/N-6" evidence="5">
    <location>
        <begin position="88"/>
        <end position="155"/>
    </location>
</feature>
<keyword evidence="3" id="KW-0949">S-adenosyl-L-methionine</keyword>
<organism evidence="6 7">
    <name type="scientific">Natronosalvus hydrolyticus</name>
    <dbReference type="NCBI Taxonomy" id="2979988"/>
    <lineage>
        <taxon>Archaea</taxon>
        <taxon>Methanobacteriati</taxon>
        <taxon>Methanobacteriota</taxon>
        <taxon>Stenosarchaea group</taxon>
        <taxon>Halobacteria</taxon>
        <taxon>Halobacteriales</taxon>
        <taxon>Natrialbaceae</taxon>
        <taxon>Natronosalvus</taxon>
    </lineage>
</organism>
<reference evidence="6 7" key="1">
    <citation type="submission" date="2022-09" db="EMBL/GenBank/DDBJ databases">
        <title>Enrichment on poylsaccharides allowed isolation of novel metabolic and taxonomic groups of Haloarchaea.</title>
        <authorList>
            <person name="Sorokin D.Y."/>
            <person name="Elcheninov A.G."/>
            <person name="Khizhniak T.V."/>
            <person name="Kolganova T.V."/>
            <person name="Kublanov I.V."/>
        </authorList>
    </citation>
    <scope>NUCLEOTIDE SEQUENCE [LARGE SCALE GENOMIC DNA]</scope>
    <source>
        <strain evidence="6 7">AArc-curdl1</strain>
    </source>
</reference>
<evidence type="ECO:0000256" key="4">
    <source>
        <dbReference type="SAM" id="MobiDB-lite"/>
    </source>
</evidence>
<dbReference type="InterPro" id="IPR002941">
    <property type="entry name" value="DNA_methylase_N4/N6"/>
</dbReference>
<dbReference type="InterPro" id="IPR029063">
    <property type="entry name" value="SAM-dependent_MTases_sf"/>
</dbReference>
<sequence>MADDGNDGHRQSRLVTDEDGTFDAEGAREESLPIENGEVIDTDALSDHQTYLEGRGIYDERNRLNDLTGREWKFATKSVIPQAYPPDLQHDLRSEHGGQKPPRLCAELIGRFSKAGETVLDPFAGVGGTLLGASCCEHEGTGRRDAIGFERTARWIEVYETVLKRENERRREAGEPPLASQEMRHGDCRDLAAELETDSVDLLLTDVPYWDMDEREQTRNERATRASKLGTFDDERAASNAASESEGVPVDTATESAGQSKAHWLEEMADAFDRFTRPLKPGRYAVVFIGDMYQNQSYEFLSADLARTIEAETSLTLVANLIWYDPSKDLHVYGYPFSFVPSMVHQNVLVFRLEE</sequence>
<dbReference type="Gene3D" id="3.40.50.150">
    <property type="entry name" value="Vaccinia Virus protein VP39"/>
    <property type="match status" value="2"/>
</dbReference>
<accession>A0AAP3E5H8</accession>
<evidence type="ECO:0000259" key="5">
    <source>
        <dbReference type="Pfam" id="PF01555"/>
    </source>
</evidence>
<keyword evidence="1 3" id="KW-0489">Methyltransferase</keyword>
<dbReference type="InterPro" id="IPR001091">
    <property type="entry name" value="RM_Methyltransferase"/>
</dbReference>
<dbReference type="GO" id="GO:0015667">
    <property type="term" value="F:site-specific DNA-methyltransferase (cytosine-N4-specific) activity"/>
    <property type="evidence" value="ECO:0007669"/>
    <property type="project" value="UniProtKB-EC"/>
</dbReference>
<dbReference type="SUPFAM" id="SSF53335">
    <property type="entry name" value="S-adenosyl-L-methionine-dependent methyltransferases"/>
    <property type="match status" value="2"/>
</dbReference>
<dbReference type="GO" id="GO:0032259">
    <property type="term" value="P:methylation"/>
    <property type="evidence" value="ECO:0007669"/>
    <property type="project" value="UniProtKB-KW"/>
</dbReference>
<feature type="compositionally biased region" description="Basic and acidic residues" evidence="4">
    <location>
        <begin position="1"/>
        <end position="10"/>
    </location>
</feature>
<keyword evidence="2" id="KW-0808">Transferase</keyword>
<dbReference type="AlphaFoldDB" id="A0AAP3E5H8"/>
<evidence type="ECO:0000313" key="7">
    <source>
        <dbReference type="Proteomes" id="UP001321047"/>
    </source>
</evidence>
<dbReference type="Proteomes" id="UP001321047">
    <property type="component" value="Unassembled WGS sequence"/>
</dbReference>
<keyword evidence="3" id="KW-0680">Restriction system</keyword>
<dbReference type="Pfam" id="PF01555">
    <property type="entry name" value="N6_N4_Mtase"/>
    <property type="match status" value="1"/>
</dbReference>
<evidence type="ECO:0000313" key="6">
    <source>
        <dbReference type="EMBL" id="MCU4751558.1"/>
    </source>
</evidence>
<comment type="catalytic activity">
    <reaction evidence="3">
        <text>a 2'-deoxycytidine in DNA + S-adenosyl-L-methionine = an N(4)-methyl-2'-deoxycytidine in DNA + S-adenosyl-L-homocysteine + H(+)</text>
        <dbReference type="Rhea" id="RHEA:16857"/>
        <dbReference type="Rhea" id="RHEA-COMP:11369"/>
        <dbReference type="Rhea" id="RHEA-COMP:13674"/>
        <dbReference type="ChEBI" id="CHEBI:15378"/>
        <dbReference type="ChEBI" id="CHEBI:57856"/>
        <dbReference type="ChEBI" id="CHEBI:59789"/>
        <dbReference type="ChEBI" id="CHEBI:85452"/>
        <dbReference type="ChEBI" id="CHEBI:137933"/>
        <dbReference type="EC" id="2.1.1.113"/>
    </reaction>
</comment>
<name>A0AAP3E5H8_9EURY</name>
<comment type="caution">
    <text evidence="6">The sequence shown here is derived from an EMBL/GenBank/DDBJ whole genome shotgun (WGS) entry which is preliminary data.</text>
</comment>
<dbReference type="GO" id="GO:0003677">
    <property type="term" value="F:DNA binding"/>
    <property type="evidence" value="ECO:0007669"/>
    <property type="project" value="InterPro"/>
</dbReference>
<dbReference type="EMBL" id="JAOPJZ010000003">
    <property type="protein sequence ID" value="MCU4751558.1"/>
    <property type="molecule type" value="Genomic_DNA"/>
</dbReference>
<gene>
    <name evidence="6" type="ORF">OB919_06130</name>
</gene>
<dbReference type="EC" id="2.1.1.113" evidence="3"/>